<keyword evidence="3" id="KW-1185">Reference proteome</keyword>
<accession>A0ABR2J277</accession>
<comment type="caution">
    <text evidence="2">The sequence shown here is derived from an EMBL/GenBank/DDBJ whole genome shotgun (WGS) entry which is preliminary data.</text>
</comment>
<organism evidence="2 3">
    <name type="scientific">Tritrichomonas musculus</name>
    <dbReference type="NCBI Taxonomy" id="1915356"/>
    <lineage>
        <taxon>Eukaryota</taxon>
        <taxon>Metamonada</taxon>
        <taxon>Parabasalia</taxon>
        <taxon>Tritrichomonadida</taxon>
        <taxon>Tritrichomonadidae</taxon>
        <taxon>Tritrichomonas</taxon>
    </lineage>
</organism>
<reference evidence="2 3" key="1">
    <citation type="submission" date="2024-04" db="EMBL/GenBank/DDBJ databases">
        <title>Tritrichomonas musculus Genome.</title>
        <authorList>
            <person name="Alves-Ferreira E."/>
            <person name="Grigg M."/>
            <person name="Lorenzi H."/>
            <person name="Galac M."/>
        </authorList>
    </citation>
    <scope>NUCLEOTIDE SEQUENCE [LARGE SCALE GENOMIC DNA]</scope>
    <source>
        <strain evidence="2 3">EAF2021</strain>
    </source>
</reference>
<evidence type="ECO:0000313" key="3">
    <source>
        <dbReference type="Proteomes" id="UP001470230"/>
    </source>
</evidence>
<dbReference type="EMBL" id="JAPFFF010000013">
    <property type="protein sequence ID" value="KAK8871664.1"/>
    <property type="molecule type" value="Genomic_DNA"/>
</dbReference>
<dbReference type="Gene3D" id="1.10.10.10">
    <property type="entry name" value="Winged helix-like DNA-binding domain superfamily/Winged helix DNA-binding domain"/>
    <property type="match status" value="1"/>
</dbReference>
<dbReference type="InterPro" id="IPR036388">
    <property type="entry name" value="WH-like_DNA-bd_sf"/>
</dbReference>
<protein>
    <recommendedName>
        <fullName evidence="1">Initiator binding domain-containing protein</fullName>
    </recommendedName>
</protein>
<name>A0ABR2J277_9EUKA</name>
<evidence type="ECO:0000313" key="2">
    <source>
        <dbReference type="EMBL" id="KAK8871664.1"/>
    </source>
</evidence>
<evidence type="ECO:0000259" key="1">
    <source>
        <dbReference type="Pfam" id="PF10416"/>
    </source>
</evidence>
<dbReference type="Proteomes" id="UP001470230">
    <property type="component" value="Unassembled WGS sequence"/>
</dbReference>
<feature type="domain" description="Initiator binding" evidence="1">
    <location>
        <begin position="12"/>
        <end position="96"/>
    </location>
</feature>
<sequence>MDLETFRHMVMCKKPKMKQTHIVLECLKFVDNNPESLPRVGCCWKTDQIFMIHSGIFGNFIGRDANTINRNFRTHGFIQRKSSASMRKAVPKKFNFDHIPDPKNWYERERSGFTKETTAKDLIYFSFQKPTPKKPKSMENTKTILDQYQSDPSLVSKQGTSSINYGNYTKATYDNAQFSPFDPKKENEYTPIQIEDDYPFLNIFIDDFNGFDVFNNIDNCPEDHNNIYDIFGDSYPQI</sequence>
<gene>
    <name evidence="2" type="ORF">M9Y10_007402</name>
</gene>
<dbReference type="InterPro" id="IPR018845">
    <property type="entry name" value="Initiator-bd"/>
</dbReference>
<proteinExistence type="predicted"/>
<dbReference type="Pfam" id="PF10416">
    <property type="entry name" value="IBD"/>
    <property type="match status" value="1"/>
</dbReference>